<evidence type="ECO:0000313" key="2">
    <source>
        <dbReference type="Proteomes" id="UP000051952"/>
    </source>
</evidence>
<gene>
    <name evidence="1" type="ORF">BSAL_81995</name>
</gene>
<sequence>MNVETASIFISRSSSSCANRHDQGFVSPSFRSRRATCATAPTFLPNHRKMFFCRCGL</sequence>
<proteinExistence type="predicted"/>
<evidence type="ECO:0000313" key="1">
    <source>
        <dbReference type="EMBL" id="CUG60335.1"/>
    </source>
</evidence>
<organism evidence="1 2">
    <name type="scientific">Bodo saltans</name>
    <name type="common">Flagellated protozoan</name>
    <dbReference type="NCBI Taxonomy" id="75058"/>
    <lineage>
        <taxon>Eukaryota</taxon>
        <taxon>Discoba</taxon>
        <taxon>Euglenozoa</taxon>
        <taxon>Kinetoplastea</taxon>
        <taxon>Metakinetoplastina</taxon>
        <taxon>Eubodonida</taxon>
        <taxon>Bodonidae</taxon>
        <taxon>Bodo</taxon>
    </lineage>
</organism>
<accession>A0A0S4J1Q6</accession>
<dbReference type="VEuPathDB" id="TriTrypDB:BSAL_81995"/>
<dbReference type="EMBL" id="CYKH01000897">
    <property type="protein sequence ID" value="CUG60335.1"/>
    <property type="molecule type" value="Genomic_DNA"/>
</dbReference>
<protein>
    <submittedName>
        <fullName evidence="1">Uncharacterized protein</fullName>
    </submittedName>
</protein>
<name>A0A0S4J1Q6_BODSA</name>
<reference evidence="2" key="1">
    <citation type="submission" date="2015-09" db="EMBL/GenBank/DDBJ databases">
        <authorList>
            <consortium name="Pathogen Informatics"/>
        </authorList>
    </citation>
    <scope>NUCLEOTIDE SEQUENCE [LARGE SCALE GENOMIC DNA]</scope>
    <source>
        <strain evidence="2">Lake Konstanz</strain>
    </source>
</reference>
<dbReference type="Proteomes" id="UP000051952">
    <property type="component" value="Unassembled WGS sequence"/>
</dbReference>
<dbReference type="AlphaFoldDB" id="A0A0S4J1Q6"/>
<keyword evidence="2" id="KW-1185">Reference proteome</keyword>